<proteinExistence type="predicted"/>
<protein>
    <submittedName>
        <fullName evidence="1">Uncharacterized protein</fullName>
    </submittedName>
</protein>
<reference evidence="1 2" key="1">
    <citation type="submission" date="2007-04" db="EMBL/GenBank/DDBJ databases">
        <authorList>
            <person name="Fulton L."/>
            <person name="Clifton S."/>
            <person name="Fulton B."/>
            <person name="Xu J."/>
            <person name="Minx P."/>
            <person name="Pepin K.H."/>
            <person name="Johnson M."/>
            <person name="Thiruvilangam P."/>
            <person name="Bhonagiri V."/>
            <person name="Nash W.E."/>
            <person name="Mardis E.R."/>
            <person name="Wilson R.K."/>
        </authorList>
    </citation>
    <scope>NUCLEOTIDE SEQUENCE [LARGE SCALE GENOMIC DNA]</scope>
    <source>
        <strain evidence="1 2">ATCC 29799</strain>
    </source>
</reference>
<dbReference type="PROSITE" id="PS51257">
    <property type="entry name" value="PROKAR_LIPOPROTEIN"/>
    <property type="match status" value="1"/>
</dbReference>
<name>A6NZS8_9FIRM</name>
<gene>
    <name evidence="1" type="ORF">BACCAP_03733</name>
</gene>
<organism evidence="1 2">
    <name type="scientific">Pseudoflavonifractor capillosus ATCC 29799</name>
    <dbReference type="NCBI Taxonomy" id="411467"/>
    <lineage>
        <taxon>Bacteria</taxon>
        <taxon>Bacillati</taxon>
        <taxon>Bacillota</taxon>
        <taxon>Clostridia</taxon>
        <taxon>Eubacteriales</taxon>
        <taxon>Oscillospiraceae</taxon>
        <taxon>Pseudoflavonifractor</taxon>
    </lineage>
</organism>
<dbReference type="Proteomes" id="UP000003639">
    <property type="component" value="Unassembled WGS sequence"/>
</dbReference>
<dbReference type="EMBL" id="AAXG02000034">
    <property type="protein sequence ID" value="EDM98432.1"/>
    <property type="molecule type" value="Genomic_DNA"/>
</dbReference>
<keyword evidence="2" id="KW-1185">Reference proteome</keyword>
<evidence type="ECO:0000313" key="1">
    <source>
        <dbReference type="EMBL" id="EDM98432.1"/>
    </source>
</evidence>
<sequence>MIFSRVICLQLSFRIYITTAGTALSCASFMNFCSCPFLKNF</sequence>
<accession>A6NZS8</accession>
<comment type="caution">
    <text evidence="1">The sequence shown here is derived from an EMBL/GenBank/DDBJ whole genome shotgun (WGS) entry which is preliminary data.</text>
</comment>
<reference evidence="1 2" key="2">
    <citation type="submission" date="2007-06" db="EMBL/GenBank/DDBJ databases">
        <title>Draft genome sequence of Pseudoflavonifractor capillosus ATCC 29799.</title>
        <authorList>
            <person name="Sudarsanam P."/>
            <person name="Ley R."/>
            <person name="Guruge J."/>
            <person name="Turnbaugh P.J."/>
            <person name="Mahowald M."/>
            <person name="Liep D."/>
            <person name="Gordon J."/>
        </authorList>
    </citation>
    <scope>NUCLEOTIDE SEQUENCE [LARGE SCALE GENOMIC DNA]</scope>
    <source>
        <strain evidence="1 2">ATCC 29799</strain>
    </source>
</reference>
<evidence type="ECO:0000313" key="2">
    <source>
        <dbReference type="Proteomes" id="UP000003639"/>
    </source>
</evidence>
<dbReference type="AlphaFoldDB" id="A6NZS8"/>